<comment type="similarity">
    <text evidence="2">Belongs to the CDP-alcohol phosphatidyltransferase class-I family.</text>
</comment>
<dbReference type="InterPro" id="IPR000462">
    <property type="entry name" value="CDP-OH_P_trans"/>
</dbReference>
<dbReference type="InterPro" id="IPR048254">
    <property type="entry name" value="CDP_ALCOHOL_P_TRANSF_CS"/>
</dbReference>
<keyword evidence="1 2" id="KW-0808">Transferase</keyword>
<feature type="transmembrane region" description="Helical" evidence="3">
    <location>
        <begin position="72"/>
        <end position="89"/>
    </location>
</feature>
<feature type="transmembrane region" description="Helical" evidence="3">
    <location>
        <begin position="47"/>
        <end position="66"/>
    </location>
</feature>
<keyword evidence="3" id="KW-0812">Transmembrane</keyword>
<evidence type="ECO:0000313" key="4">
    <source>
        <dbReference type="EMBL" id="MCP9291160.1"/>
    </source>
</evidence>
<reference evidence="4" key="1">
    <citation type="submission" date="2022-06" db="EMBL/GenBank/DDBJ databases">
        <title>Gracilimonas sp. CAU 1638 isolated from sea sediment.</title>
        <authorList>
            <person name="Kim W."/>
        </authorList>
    </citation>
    <scope>NUCLEOTIDE SEQUENCE</scope>
    <source>
        <strain evidence="4">CAU 1638</strain>
    </source>
</reference>
<gene>
    <name evidence="4" type="ORF">NM125_06155</name>
</gene>
<feature type="transmembrane region" description="Helical" evidence="3">
    <location>
        <begin position="133"/>
        <end position="149"/>
    </location>
</feature>
<keyword evidence="3" id="KW-0472">Membrane</keyword>
<dbReference type="InterPro" id="IPR043130">
    <property type="entry name" value="CDP-OH_PTrfase_TM_dom"/>
</dbReference>
<accession>A0A9X2RD52</accession>
<evidence type="ECO:0000256" key="3">
    <source>
        <dbReference type="SAM" id="Phobius"/>
    </source>
</evidence>
<dbReference type="Gene3D" id="1.20.120.1760">
    <property type="match status" value="1"/>
</dbReference>
<organism evidence="4 5">
    <name type="scientific">Gracilimonas sediminicola</name>
    <dbReference type="NCBI Taxonomy" id="2952158"/>
    <lineage>
        <taxon>Bacteria</taxon>
        <taxon>Pseudomonadati</taxon>
        <taxon>Balneolota</taxon>
        <taxon>Balneolia</taxon>
        <taxon>Balneolales</taxon>
        <taxon>Balneolaceae</taxon>
        <taxon>Gracilimonas</taxon>
    </lineage>
</organism>
<feature type="transmembrane region" description="Helical" evidence="3">
    <location>
        <begin position="109"/>
        <end position="127"/>
    </location>
</feature>
<feature type="transmembrane region" description="Helical" evidence="3">
    <location>
        <begin position="267"/>
        <end position="284"/>
    </location>
</feature>
<evidence type="ECO:0000256" key="1">
    <source>
        <dbReference type="ARBA" id="ARBA00022679"/>
    </source>
</evidence>
<dbReference type="GO" id="GO:0008654">
    <property type="term" value="P:phospholipid biosynthetic process"/>
    <property type="evidence" value="ECO:0007669"/>
    <property type="project" value="InterPro"/>
</dbReference>
<dbReference type="EMBL" id="JANDBC010000001">
    <property type="protein sequence ID" value="MCP9291160.1"/>
    <property type="molecule type" value="Genomic_DNA"/>
</dbReference>
<proteinExistence type="inferred from homology"/>
<dbReference type="GO" id="GO:0016020">
    <property type="term" value="C:membrane"/>
    <property type="evidence" value="ECO:0007669"/>
    <property type="project" value="InterPro"/>
</dbReference>
<dbReference type="GO" id="GO:0016780">
    <property type="term" value="F:phosphotransferase activity, for other substituted phosphate groups"/>
    <property type="evidence" value="ECO:0007669"/>
    <property type="project" value="InterPro"/>
</dbReference>
<dbReference type="AlphaFoldDB" id="A0A9X2RD52"/>
<dbReference type="PROSITE" id="PS00379">
    <property type="entry name" value="CDP_ALCOHOL_P_TRANSF"/>
    <property type="match status" value="1"/>
</dbReference>
<keyword evidence="5" id="KW-1185">Reference proteome</keyword>
<evidence type="ECO:0000313" key="5">
    <source>
        <dbReference type="Proteomes" id="UP001139125"/>
    </source>
</evidence>
<keyword evidence="3" id="KW-1133">Transmembrane helix</keyword>
<sequence>MSSKGFFSEYDKSIKNRIVEEGYDLYFSRPCGYVLAKFFHKLKFTPTNISVLGMLIGVTGGVLLYWQDVLLYTSIGFVLVTFAGLMDSADGQAARIYDQRSEMGKYLDFFNDMLVFISCYLFGLLYFTDTYTLAGILALGLTSGYVHSIKSNLYEYYKGEFLHFSLTDSKHRNPPVDHIKENFDRTSSLLRKVTYPVLIDYVKRQNKIKFRSDETTRIFEEAREQDPQKFKEIYERNSRKMLAGWAWVCGSNVMRNGILVSSLFGRIDIYVIANIASYGLYLLVGKKQNQVDRRILNEIEDWDLTSLERTSAAEVQ</sequence>
<dbReference type="Pfam" id="PF01066">
    <property type="entry name" value="CDP-OH_P_transf"/>
    <property type="match status" value="1"/>
</dbReference>
<evidence type="ECO:0000256" key="2">
    <source>
        <dbReference type="RuleBase" id="RU003750"/>
    </source>
</evidence>
<name>A0A9X2RD52_9BACT</name>
<protein>
    <submittedName>
        <fullName evidence="4">CDP-alcohol phosphatidyltransferase family protein</fullName>
    </submittedName>
</protein>
<comment type="caution">
    <text evidence="4">The sequence shown here is derived from an EMBL/GenBank/DDBJ whole genome shotgun (WGS) entry which is preliminary data.</text>
</comment>
<dbReference type="Proteomes" id="UP001139125">
    <property type="component" value="Unassembled WGS sequence"/>
</dbReference>
<dbReference type="RefSeq" id="WP_255133852.1">
    <property type="nucleotide sequence ID" value="NZ_JANDBC010000001.1"/>
</dbReference>